<dbReference type="PANTHER" id="PTHR43278">
    <property type="entry name" value="NAD(P)H-DEPENDENT FMN-CONTAINING OXIDOREDUCTASE YWQN-RELATED"/>
    <property type="match status" value="1"/>
</dbReference>
<dbReference type="InterPro" id="IPR051796">
    <property type="entry name" value="ISF_SsuE-like"/>
</dbReference>
<dbReference type="Pfam" id="PF02036">
    <property type="entry name" value="SCP2"/>
    <property type="match status" value="1"/>
</dbReference>
<evidence type="ECO:0000256" key="1">
    <source>
        <dbReference type="ARBA" id="ARBA00001917"/>
    </source>
</evidence>
<gene>
    <name evidence="8" type="ORF">EF807_08590</name>
</gene>
<evidence type="ECO:0000256" key="5">
    <source>
        <dbReference type="ARBA" id="ARBA00038292"/>
    </source>
</evidence>
<dbReference type="GO" id="GO:0016491">
    <property type="term" value="F:oxidoreductase activity"/>
    <property type="evidence" value="ECO:0007669"/>
    <property type="project" value="InterPro"/>
</dbReference>
<comment type="caution">
    <text evidence="8">The sequence shown here is derived from an EMBL/GenBank/DDBJ whole genome shotgun (WGS) entry which is preliminary data.</text>
</comment>
<evidence type="ECO:0000313" key="8">
    <source>
        <dbReference type="EMBL" id="RZN66323.1"/>
    </source>
</evidence>
<feature type="domain" description="NADPH-dependent FMN reductase-like" evidence="7">
    <location>
        <begin position="1"/>
        <end position="103"/>
    </location>
</feature>
<dbReference type="InterPro" id="IPR003033">
    <property type="entry name" value="SCP2_sterol-bd_dom"/>
</dbReference>
<dbReference type="InterPro" id="IPR036527">
    <property type="entry name" value="SCP2_sterol-bd_dom_sf"/>
</dbReference>
<keyword evidence="4" id="KW-0288">FMN</keyword>
<evidence type="ECO:0000259" key="7">
    <source>
        <dbReference type="Pfam" id="PF03358"/>
    </source>
</evidence>
<dbReference type="SUPFAM" id="SSF55718">
    <property type="entry name" value="SCP-like"/>
    <property type="match status" value="1"/>
</dbReference>
<feature type="domain" description="SCP2" evidence="6">
    <location>
        <begin position="274"/>
        <end position="360"/>
    </location>
</feature>
<dbReference type="Pfam" id="PF03358">
    <property type="entry name" value="FMN_red"/>
    <property type="match status" value="1"/>
</dbReference>
<evidence type="ECO:0000259" key="6">
    <source>
        <dbReference type="Pfam" id="PF02036"/>
    </source>
</evidence>
<dbReference type="AlphaFoldDB" id="A0A520KUG5"/>
<organism evidence="8 9">
    <name type="scientific">Candidatus Methanolliviera hydrocarbonicum</name>
    <dbReference type="NCBI Taxonomy" id="2491085"/>
    <lineage>
        <taxon>Archaea</taxon>
        <taxon>Methanobacteriati</taxon>
        <taxon>Methanobacteriota</taxon>
        <taxon>Candidatus Methanoliparia</taxon>
        <taxon>Candidatus Methanoliparales</taxon>
        <taxon>Candidatus Methanollivieraceae</taxon>
        <taxon>Candidatus Methanolliviera</taxon>
    </lineage>
</organism>
<dbReference type="Proteomes" id="UP000320766">
    <property type="component" value="Unassembled WGS sequence"/>
</dbReference>
<evidence type="ECO:0000313" key="9">
    <source>
        <dbReference type="Proteomes" id="UP000320766"/>
    </source>
</evidence>
<comment type="cofactor">
    <cofactor evidence="2">
        <name>[4Fe-4S] cluster</name>
        <dbReference type="ChEBI" id="CHEBI:49883"/>
    </cofactor>
</comment>
<protein>
    <recommendedName>
        <fullName evidence="10">Flavodoxin family protein</fullName>
    </recommendedName>
</protein>
<proteinExistence type="inferred from homology"/>
<dbReference type="PANTHER" id="PTHR43278:SF2">
    <property type="entry name" value="IRON-SULFUR FLAVOPROTEIN"/>
    <property type="match status" value="1"/>
</dbReference>
<name>A0A520KUG5_9EURY</name>
<dbReference type="InterPro" id="IPR005025">
    <property type="entry name" value="FMN_Rdtase-like_dom"/>
</dbReference>
<comment type="similarity">
    <text evidence="5">Belongs to the SsuE family. Isf subfamily.</text>
</comment>
<dbReference type="SUPFAM" id="SSF52218">
    <property type="entry name" value="Flavoproteins"/>
    <property type="match status" value="1"/>
</dbReference>
<accession>A0A520KUG5</accession>
<evidence type="ECO:0000256" key="2">
    <source>
        <dbReference type="ARBA" id="ARBA00001966"/>
    </source>
</evidence>
<sequence>MKILAFNGSPRGKRSNTDRILHPFLEGAMEAGAETEIIYLKDLEIKPCLGCFTCWTKTPGVCVQKDDMAPLLEKMRLADIAVYATPLYIFTVSGLMKNLMDRYLPLLDPHIVKRGEHYGHPPRYEDENRRIVLISNCGFPERDNFSGLVETFYRFTDDPDSELMATILCPMGELLGQSALQDSLRWYYEAVRNAGNEVVELGHITPETQAILDREIVPMEVFLSMANAYWDSQIAAPKAKKETVEHGRPLSLPATAPITLQDMIAGMPLNFNAEAAGDLQAVMQFDIGGEEPGQYYLQIAEGRCVAFEGKHPSPTLTIHAPSEVWMAISRGELDGTQAMMQGKYSIEGDLNLLIRFNELFSGAGADER</sequence>
<dbReference type="EMBL" id="RXIL01000166">
    <property type="protein sequence ID" value="RZN66323.1"/>
    <property type="molecule type" value="Genomic_DNA"/>
</dbReference>
<evidence type="ECO:0008006" key="10">
    <source>
        <dbReference type="Google" id="ProtNLM"/>
    </source>
</evidence>
<dbReference type="Gene3D" id="3.30.1050.10">
    <property type="entry name" value="SCP2 sterol-binding domain"/>
    <property type="match status" value="1"/>
</dbReference>
<comment type="cofactor">
    <cofactor evidence="1">
        <name>FMN</name>
        <dbReference type="ChEBI" id="CHEBI:58210"/>
    </cofactor>
</comment>
<evidence type="ECO:0000256" key="4">
    <source>
        <dbReference type="ARBA" id="ARBA00022643"/>
    </source>
</evidence>
<dbReference type="InterPro" id="IPR029039">
    <property type="entry name" value="Flavoprotein-like_sf"/>
</dbReference>
<reference evidence="8 9" key="1">
    <citation type="journal article" date="2019" name="Nat. Microbiol.">
        <title>Wide diversity of methane and short-chain alkane metabolisms in uncultured archaea.</title>
        <authorList>
            <person name="Borrel G."/>
            <person name="Adam P.S."/>
            <person name="McKay L.J."/>
            <person name="Chen L.X."/>
            <person name="Sierra-Garcia I.N."/>
            <person name="Sieber C.M."/>
            <person name="Letourneur Q."/>
            <person name="Ghozlane A."/>
            <person name="Andersen G.L."/>
            <person name="Li W.J."/>
            <person name="Hallam S.J."/>
            <person name="Muyzer G."/>
            <person name="de Oliveira V.M."/>
            <person name="Inskeep W.P."/>
            <person name="Banfield J.F."/>
            <person name="Gribaldo S."/>
        </authorList>
    </citation>
    <scope>NUCLEOTIDE SEQUENCE [LARGE SCALE GENOMIC DNA]</scope>
    <source>
        <strain evidence="8">NM1b</strain>
    </source>
</reference>
<evidence type="ECO:0000256" key="3">
    <source>
        <dbReference type="ARBA" id="ARBA00022630"/>
    </source>
</evidence>
<keyword evidence="3" id="KW-0285">Flavoprotein</keyword>
<dbReference type="Gene3D" id="3.40.50.360">
    <property type="match status" value="1"/>
</dbReference>